<accession>A0A1Y2PAS9</accession>
<protein>
    <submittedName>
        <fullName evidence="1">Uncharacterized protein</fullName>
    </submittedName>
</protein>
<dbReference type="InParanoid" id="A0A1Y2PAS9"/>
<proteinExistence type="predicted"/>
<sequence length="66" mass="7706">MQLKSGEAQKLAMIYSELEKEKSLLLKTKNIPNHTKKVDRQLRIVKTNLLSIKFSLQEIIKLLKNK</sequence>
<dbReference type="AlphaFoldDB" id="A0A1Y2PAS9"/>
<reference evidence="1 2" key="1">
    <citation type="submission" date="2015-03" db="EMBL/GenBank/DDBJ databases">
        <title>Genome sequence of Tenacibaculum sp. S2-2, isolated from intestinal microbiota of sea cucumber, Apostichopus japonicas.</title>
        <authorList>
            <person name="Shao Z."/>
            <person name="Wang L."/>
            <person name="Li X."/>
        </authorList>
    </citation>
    <scope>NUCLEOTIDE SEQUENCE [LARGE SCALE GENOMIC DNA]</scope>
    <source>
        <strain evidence="1 2">S2-2</strain>
    </source>
</reference>
<organism evidence="1 2">
    <name type="scientific">Tenacibaculum holothuriorum</name>
    <dbReference type="NCBI Taxonomy" id="1635173"/>
    <lineage>
        <taxon>Bacteria</taxon>
        <taxon>Pseudomonadati</taxon>
        <taxon>Bacteroidota</taxon>
        <taxon>Flavobacteriia</taxon>
        <taxon>Flavobacteriales</taxon>
        <taxon>Flavobacteriaceae</taxon>
        <taxon>Tenacibaculum</taxon>
    </lineage>
</organism>
<comment type="caution">
    <text evidence="1">The sequence shown here is derived from an EMBL/GenBank/DDBJ whole genome shotgun (WGS) entry which is preliminary data.</text>
</comment>
<dbReference type="Proteomes" id="UP000194221">
    <property type="component" value="Unassembled WGS sequence"/>
</dbReference>
<dbReference type="EMBL" id="LAPZ01000017">
    <property type="protein sequence ID" value="OSY86907.1"/>
    <property type="molecule type" value="Genomic_DNA"/>
</dbReference>
<name>A0A1Y2PAS9_9FLAO</name>
<gene>
    <name evidence="1" type="ORF">WH52_14075</name>
</gene>
<keyword evidence="2" id="KW-1185">Reference proteome</keyword>
<dbReference type="RefSeq" id="WP_086031616.1">
    <property type="nucleotide sequence ID" value="NZ_LAPZ01000017.1"/>
</dbReference>
<dbReference type="STRING" id="1635173.WH52_14075"/>
<evidence type="ECO:0000313" key="1">
    <source>
        <dbReference type="EMBL" id="OSY86907.1"/>
    </source>
</evidence>
<evidence type="ECO:0000313" key="2">
    <source>
        <dbReference type="Proteomes" id="UP000194221"/>
    </source>
</evidence>